<dbReference type="AlphaFoldDB" id="A0A5C6N3S8"/>
<proteinExistence type="predicted"/>
<comment type="caution">
    <text evidence="2">The sequence shown here is derived from an EMBL/GenBank/DDBJ whole genome shotgun (WGS) entry which is preliminary data.</text>
</comment>
<evidence type="ECO:0000256" key="1">
    <source>
        <dbReference type="SAM" id="MobiDB-lite"/>
    </source>
</evidence>
<gene>
    <name evidence="2" type="ORF">D4764_05G0011010</name>
</gene>
<evidence type="ECO:0000313" key="2">
    <source>
        <dbReference type="EMBL" id="TWW61011.1"/>
    </source>
</evidence>
<evidence type="ECO:0000313" key="3">
    <source>
        <dbReference type="Proteomes" id="UP000324091"/>
    </source>
</evidence>
<accession>A0A5C6N3S8</accession>
<dbReference type="Proteomes" id="UP000324091">
    <property type="component" value="Chromosome 5"/>
</dbReference>
<feature type="compositionally biased region" description="Low complexity" evidence="1">
    <location>
        <begin position="13"/>
        <end position="22"/>
    </location>
</feature>
<feature type="region of interest" description="Disordered" evidence="1">
    <location>
        <begin position="1"/>
        <end position="39"/>
    </location>
</feature>
<protein>
    <submittedName>
        <fullName evidence="2">Uncharacterized protein</fullName>
    </submittedName>
</protein>
<dbReference type="EMBL" id="RHFK02000018">
    <property type="protein sequence ID" value="TWW61011.1"/>
    <property type="molecule type" value="Genomic_DNA"/>
</dbReference>
<keyword evidence="3" id="KW-1185">Reference proteome</keyword>
<sequence>MKSSNNEDPSDEATTTAAAAGARSPPTDSKARPGTNHVPTRIKKFLHFPRSYSDLKLLRIALSSSSRILSGPYHTAGACVVLALVPPPLSLTLHQVYLGLNMGSLTQKRNGSPPRLRQ</sequence>
<reference evidence="2 3" key="1">
    <citation type="submission" date="2019-04" db="EMBL/GenBank/DDBJ databases">
        <title>Chromosome genome assembly for Takifugu flavidus.</title>
        <authorList>
            <person name="Xiao S."/>
        </authorList>
    </citation>
    <scope>NUCLEOTIDE SEQUENCE [LARGE SCALE GENOMIC DNA]</scope>
    <source>
        <strain evidence="2">HTHZ2018</strain>
        <tissue evidence="2">Muscle</tissue>
    </source>
</reference>
<name>A0A5C6N3S8_9TELE</name>
<organism evidence="2 3">
    <name type="scientific">Takifugu flavidus</name>
    <name type="common">sansaifugu</name>
    <dbReference type="NCBI Taxonomy" id="433684"/>
    <lineage>
        <taxon>Eukaryota</taxon>
        <taxon>Metazoa</taxon>
        <taxon>Chordata</taxon>
        <taxon>Craniata</taxon>
        <taxon>Vertebrata</taxon>
        <taxon>Euteleostomi</taxon>
        <taxon>Actinopterygii</taxon>
        <taxon>Neopterygii</taxon>
        <taxon>Teleostei</taxon>
        <taxon>Neoteleostei</taxon>
        <taxon>Acanthomorphata</taxon>
        <taxon>Eupercaria</taxon>
        <taxon>Tetraodontiformes</taxon>
        <taxon>Tetradontoidea</taxon>
        <taxon>Tetraodontidae</taxon>
        <taxon>Takifugu</taxon>
    </lineage>
</organism>